<proteinExistence type="predicted"/>
<protein>
    <submittedName>
        <fullName evidence="1">Uncharacterized protein</fullName>
    </submittedName>
</protein>
<dbReference type="EMBL" id="GBXM01036024">
    <property type="protein sequence ID" value="JAH72553.1"/>
    <property type="molecule type" value="Transcribed_RNA"/>
</dbReference>
<reference evidence="1" key="2">
    <citation type="journal article" date="2015" name="Fish Shellfish Immunol.">
        <title>Early steps in the European eel (Anguilla anguilla)-Vibrio vulnificus interaction in the gills: Role of the RtxA13 toxin.</title>
        <authorList>
            <person name="Callol A."/>
            <person name="Pajuelo D."/>
            <person name="Ebbesson L."/>
            <person name="Teles M."/>
            <person name="MacKenzie S."/>
            <person name="Amaro C."/>
        </authorList>
    </citation>
    <scope>NUCLEOTIDE SEQUENCE</scope>
</reference>
<reference evidence="1" key="1">
    <citation type="submission" date="2014-11" db="EMBL/GenBank/DDBJ databases">
        <authorList>
            <person name="Amaro Gonzalez C."/>
        </authorList>
    </citation>
    <scope>NUCLEOTIDE SEQUENCE</scope>
</reference>
<accession>A0A0E9V5L6</accession>
<organism evidence="1">
    <name type="scientific">Anguilla anguilla</name>
    <name type="common">European freshwater eel</name>
    <name type="synonym">Muraena anguilla</name>
    <dbReference type="NCBI Taxonomy" id="7936"/>
    <lineage>
        <taxon>Eukaryota</taxon>
        <taxon>Metazoa</taxon>
        <taxon>Chordata</taxon>
        <taxon>Craniata</taxon>
        <taxon>Vertebrata</taxon>
        <taxon>Euteleostomi</taxon>
        <taxon>Actinopterygii</taxon>
        <taxon>Neopterygii</taxon>
        <taxon>Teleostei</taxon>
        <taxon>Anguilliformes</taxon>
        <taxon>Anguillidae</taxon>
        <taxon>Anguilla</taxon>
    </lineage>
</organism>
<dbReference type="AlphaFoldDB" id="A0A0E9V5L6"/>
<name>A0A0E9V5L6_ANGAN</name>
<evidence type="ECO:0000313" key="1">
    <source>
        <dbReference type="EMBL" id="JAH72553.1"/>
    </source>
</evidence>
<sequence>MMLFSAVPKGTELNQTDTKTVKRIEPWVL</sequence>